<reference evidence="2" key="1">
    <citation type="submission" date="2014-10" db="EMBL/GenBank/DDBJ databases">
        <authorList>
            <person name="King R."/>
        </authorList>
    </citation>
    <scope>NUCLEOTIDE SEQUENCE [LARGE SCALE GENOMIC DNA]</scope>
    <source>
        <strain evidence="2">A3/5</strain>
    </source>
</reference>
<evidence type="ECO:0000313" key="1">
    <source>
        <dbReference type="EMBL" id="CEI62689.1"/>
    </source>
</evidence>
<dbReference type="AlphaFoldDB" id="A0A2L2T056"/>
<sequence>MPQRSFFHQVQSVWDHLTRRRDFRRPRRYADIAAAQRRSQTLDSRSHVDDFIVSFGQFVREGGRLSARSTAGTAHIPLDADDFSDQHLIDCSINRSTIHCDPPEETVKIPVVRCATSHPDAPVDGQEVDHPYLPGDESYPLIHTQGRIINAELFQEPRRLYRVNAKGQEFFIPIDTFISQPG</sequence>
<proteinExistence type="predicted"/>
<accession>A0A2L2T056</accession>
<protein>
    <submittedName>
        <fullName evidence="1">Uncharacterized protein</fullName>
    </submittedName>
</protein>
<evidence type="ECO:0000313" key="2">
    <source>
        <dbReference type="Proteomes" id="UP000245910"/>
    </source>
</evidence>
<dbReference type="Proteomes" id="UP000245910">
    <property type="component" value="Chromosome II"/>
</dbReference>
<name>A0A2L2T056_9HYPO</name>
<dbReference type="EMBL" id="LN649230">
    <property type="protein sequence ID" value="CEI62689.1"/>
    <property type="molecule type" value="Genomic_DNA"/>
</dbReference>
<keyword evidence="2" id="KW-1185">Reference proteome</keyword>
<organism evidence="1 2">
    <name type="scientific">Fusarium venenatum</name>
    <dbReference type="NCBI Taxonomy" id="56646"/>
    <lineage>
        <taxon>Eukaryota</taxon>
        <taxon>Fungi</taxon>
        <taxon>Dikarya</taxon>
        <taxon>Ascomycota</taxon>
        <taxon>Pezizomycotina</taxon>
        <taxon>Sordariomycetes</taxon>
        <taxon>Hypocreomycetidae</taxon>
        <taxon>Hypocreales</taxon>
        <taxon>Nectriaceae</taxon>
        <taxon>Fusarium</taxon>
    </lineage>
</organism>